<sequence>MLEKPNRLTFSDMRLLELPEEKFISSIDYSWETKWTKYNYSNEEKTFLIIKNLERAMQLRPDIIEIIYEKLLLLNDEEEVKNELNDLFTKKYQLKKNDLIKAW</sequence>
<proteinExistence type="predicted"/>
<dbReference type="EMBL" id="JAKZFC010000001">
    <property type="protein sequence ID" value="MCH7320283.1"/>
    <property type="molecule type" value="Genomic_DNA"/>
</dbReference>
<dbReference type="Proteomes" id="UP001316087">
    <property type="component" value="Unassembled WGS sequence"/>
</dbReference>
<reference evidence="1 2" key="1">
    <citation type="submission" date="2022-03" db="EMBL/GenBank/DDBJ databases">
        <authorList>
            <person name="Jo J.-H."/>
            <person name="Im W.-T."/>
        </authorList>
    </citation>
    <scope>NUCLEOTIDE SEQUENCE [LARGE SCALE GENOMIC DNA]</scope>
    <source>
        <strain evidence="1 2">MA9</strain>
    </source>
</reference>
<evidence type="ECO:0000313" key="1">
    <source>
        <dbReference type="EMBL" id="MCH7320283.1"/>
    </source>
</evidence>
<accession>A0ABS9U7H2</accession>
<gene>
    <name evidence="1" type="ORF">LZ480_00155</name>
</gene>
<evidence type="ECO:0000313" key="2">
    <source>
        <dbReference type="Proteomes" id="UP001316087"/>
    </source>
</evidence>
<keyword evidence="2" id="KW-1185">Reference proteome</keyword>
<comment type="caution">
    <text evidence="1">The sequence shown here is derived from an EMBL/GenBank/DDBJ whole genome shotgun (WGS) entry which is preliminary data.</text>
</comment>
<protein>
    <submittedName>
        <fullName evidence="1">Uncharacterized protein</fullName>
    </submittedName>
</protein>
<organism evidence="1 2">
    <name type="scientific">Solibacillus palustris</name>
    <dbReference type="NCBI Taxonomy" id="2908203"/>
    <lineage>
        <taxon>Bacteria</taxon>
        <taxon>Bacillati</taxon>
        <taxon>Bacillota</taxon>
        <taxon>Bacilli</taxon>
        <taxon>Bacillales</taxon>
        <taxon>Caryophanaceae</taxon>
        <taxon>Solibacillus</taxon>
    </lineage>
</organism>
<dbReference type="RefSeq" id="WP_241367308.1">
    <property type="nucleotide sequence ID" value="NZ_JAKZFC010000001.1"/>
</dbReference>
<name>A0ABS9U7H2_9BACL</name>